<dbReference type="RefSeq" id="XP_003032478.1">
    <property type="nucleotide sequence ID" value="XM_003032432.1"/>
</dbReference>
<dbReference type="AlphaFoldDB" id="D8Q2S6"/>
<dbReference type="HOGENOM" id="CLU_1769186_0_0_1"/>
<dbReference type="EMBL" id="GL377305">
    <property type="protein sequence ID" value="EFI97575.1"/>
    <property type="molecule type" value="Genomic_DNA"/>
</dbReference>
<proteinExistence type="predicted"/>
<dbReference type="KEGG" id="scm:SCHCO_02497084"/>
<reference evidence="2 3" key="1">
    <citation type="journal article" date="2010" name="Nat. Biotechnol.">
        <title>Genome sequence of the model mushroom Schizophyllum commune.</title>
        <authorList>
            <person name="Ohm R.A."/>
            <person name="de Jong J.F."/>
            <person name="Lugones L.G."/>
            <person name="Aerts A."/>
            <person name="Kothe E."/>
            <person name="Stajich J.E."/>
            <person name="de Vries R.P."/>
            <person name="Record E."/>
            <person name="Levasseur A."/>
            <person name="Baker S.E."/>
            <person name="Bartholomew K.A."/>
            <person name="Coutinho P.M."/>
            <person name="Erdmann S."/>
            <person name="Fowler T.J."/>
            <person name="Gathman A.C."/>
            <person name="Lombard V."/>
            <person name="Henrissat B."/>
            <person name="Knabe N."/>
            <person name="Kuees U."/>
            <person name="Lilly W.W."/>
            <person name="Lindquist E."/>
            <person name="Lucas S."/>
            <person name="Magnuson J.K."/>
            <person name="Piumi F."/>
            <person name="Raudaskoski M."/>
            <person name="Salamov A."/>
            <person name="Schmutz J."/>
            <person name="Schwarze F.W.M.R."/>
            <person name="vanKuyk P.A."/>
            <person name="Horton J.S."/>
            <person name="Grigoriev I.V."/>
            <person name="Woesten H.A.B."/>
        </authorList>
    </citation>
    <scope>NUCLEOTIDE SEQUENCE [LARGE SCALE GENOMIC DNA]</scope>
    <source>
        <strain evidence="3">H4-8 / FGSC 9210</strain>
    </source>
</reference>
<feature type="signal peptide" evidence="1">
    <location>
        <begin position="1"/>
        <end position="21"/>
    </location>
</feature>
<sequence length="162" mass="17725">MLAQIFAVATLALATLSNAAALPKRAVTVDPGKWYTLSWDGMQYLDSTNSVLMIQQHNSFDDLDKGTDKGVRFRFPDGLPGKIVCEAHNDHFVGLAEGSTPVLNQFDTFQSEDRAATAEAGDKGIIIHFGDSYYGRTNVDGNPVSESEAQEWDVREISMVPL</sequence>
<evidence type="ECO:0000256" key="1">
    <source>
        <dbReference type="SAM" id="SignalP"/>
    </source>
</evidence>
<evidence type="ECO:0000313" key="2">
    <source>
        <dbReference type="EMBL" id="EFI97575.1"/>
    </source>
</evidence>
<evidence type="ECO:0000313" key="3">
    <source>
        <dbReference type="Proteomes" id="UP000007431"/>
    </source>
</evidence>
<dbReference type="InParanoid" id="D8Q2S6"/>
<organism evidence="3">
    <name type="scientific">Schizophyllum commune (strain H4-8 / FGSC 9210)</name>
    <name type="common">Split gill fungus</name>
    <dbReference type="NCBI Taxonomy" id="578458"/>
    <lineage>
        <taxon>Eukaryota</taxon>
        <taxon>Fungi</taxon>
        <taxon>Dikarya</taxon>
        <taxon>Basidiomycota</taxon>
        <taxon>Agaricomycotina</taxon>
        <taxon>Agaricomycetes</taxon>
        <taxon>Agaricomycetidae</taxon>
        <taxon>Agaricales</taxon>
        <taxon>Schizophyllaceae</taxon>
        <taxon>Schizophyllum</taxon>
    </lineage>
</organism>
<dbReference type="Proteomes" id="UP000007431">
    <property type="component" value="Unassembled WGS sequence"/>
</dbReference>
<dbReference type="eggNOG" id="ENOG502SQPT">
    <property type="taxonomic scope" value="Eukaryota"/>
</dbReference>
<protein>
    <submittedName>
        <fullName evidence="2">Uncharacterized protein</fullName>
    </submittedName>
</protein>
<dbReference type="GeneID" id="9592757"/>
<gene>
    <name evidence="2" type="ORF">SCHCODRAFT_233878</name>
</gene>
<feature type="chain" id="PRO_5003120477" evidence="1">
    <location>
        <begin position="22"/>
        <end position="162"/>
    </location>
</feature>
<dbReference type="OrthoDB" id="2923145at2759"/>
<keyword evidence="3" id="KW-1185">Reference proteome</keyword>
<keyword evidence="1" id="KW-0732">Signal</keyword>
<name>D8Q2S6_SCHCM</name>
<dbReference type="VEuPathDB" id="FungiDB:SCHCODRAFT_02497084"/>
<accession>D8Q2S6</accession>